<dbReference type="EMBL" id="GBRH01168988">
    <property type="protein sequence ID" value="JAE28908.1"/>
    <property type="molecule type" value="Transcribed_RNA"/>
</dbReference>
<accession>A0A0A9H7N1</accession>
<reference evidence="1" key="2">
    <citation type="journal article" date="2015" name="Data Brief">
        <title>Shoot transcriptome of the giant reed, Arundo donax.</title>
        <authorList>
            <person name="Barrero R.A."/>
            <person name="Guerrero F.D."/>
            <person name="Moolhuijzen P."/>
            <person name="Goolsby J.A."/>
            <person name="Tidwell J."/>
            <person name="Bellgard S.E."/>
            <person name="Bellgard M.I."/>
        </authorList>
    </citation>
    <scope>NUCLEOTIDE SEQUENCE</scope>
    <source>
        <tissue evidence="1">Shoot tissue taken approximately 20 cm above the soil surface</tissue>
    </source>
</reference>
<name>A0A0A9H7N1_ARUDO</name>
<organism evidence="1">
    <name type="scientific">Arundo donax</name>
    <name type="common">Giant reed</name>
    <name type="synonym">Donax arundinaceus</name>
    <dbReference type="NCBI Taxonomy" id="35708"/>
    <lineage>
        <taxon>Eukaryota</taxon>
        <taxon>Viridiplantae</taxon>
        <taxon>Streptophyta</taxon>
        <taxon>Embryophyta</taxon>
        <taxon>Tracheophyta</taxon>
        <taxon>Spermatophyta</taxon>
        <taxon>Magnoliopsida</taxon>
        <taxon>Liliopsida</taxon>
        <taxon>Poales</taxon>
        <taxon>Poaceae</taxon>
        <taxon>PACMAD clade</taxon>
        <taxon>Arundinoideae</taxon>
        <taxon>Arundineae</taxon>
        <taxon>Arundo</taxon>
    </lineage>
</organism>
<reference evidence="1" key="1">
    <citation type="submission" date="2014-09" db="EMBL/GenBank/DDBJ databases">
        <authorList>
            <person name="Magalhaes I.L.F."/>
            <person name="Oliveira U."/>
            <person name="Santos F.R."/>
            <person name="Vidigal T.H.D.A."/>
            <person name="Brescovit A.D."/>
            <person name="Santos A.J."/>
        </authorList>
    </citation>
    <scope>NUCLEOTIDE SEQUENCE</scope>
    <source>
        <tissue evidence="1">Shoot tissue taken approximately 20 cm above the soil surface</tissue>
    </source>
</reference>
<proteinExistence type="predicted"/>
<evidence type="ECO:0000313" key="1">
    <source>
        <dbReference type="EMBL" id="JAE28908.1"/>
    </source>
</evidence>
<protein>
    <submittedName>
        <fullName evidence="1">Uncharacterized protein</fullName>
    </submittedName>
</protein>
<sequence length="80" mass="8926">MQGHQVHEALEPNTLLKIVDVKGADGNAALVPFVVQEIVKPEGYNMMRPGSVTCKMNAGTLRLRCRMKKAWPSDYLQTRS</sequence>
<dbReference type="AlphaFoldDB" id="A0A0A9H7N1"/>